<name>A0ABS5KJB6_9ACTN</name>
<dbReference type="Gene3D" id="1.10.1740.10">
    <property type="match status" value="1"/>
</dbReference>
<dbReference type="InterPro" id="IPR036388">
    <property type="entry name" value="WH-like_DNA-bd_sf"/>
</dbReference>
<dbReference type="InterPro" id="IPR014325">
    <property type="entry name" value="RNA_pol_sigma-E_actinobac"/>
</dbReference>
<dbReference type="InterPro" id="IPR039425">
    <property type="entry name" value="RNA_pol_sigma-70-like"/>
</dbReference>
<dbReference type="InterPro" id="IPR007630">
    <property type="entry name" value="RNA_pol_sigma70_r4"/>
</dbReference>
<dbReference type="SUPFAM" id="SSF88659">
    <property type="entry name" value="Sigma3 and sigma4 domains of RNA polymerase sigma factors"/>
    <property type="match status" value="1"/>
</dbReference>
<keyword evidence="5" id="KW-0804">Transcription</keyword>
<evidence type="ECO:0000313" key="8">
    <source>
        <dbReference type="EMBL" id="MBS2546483.1"/>
    </source>
</evidence>
<evidence type="ECO:0000259" key="7">
    <source>
        <dbReference type="Pfam" id="PF04545"/>
    </source>
</evidence>
<dbReference type="InterPro" id="IPR013324">
    <property type="entry name" value="RNA_pol_sigma_r3/r4-like"/>
</dbReference>
<reference evidence="8 9" key="1">
    <citation type="submission" date="2020-02" db="EMBL/GenBank/DDBJ databases">
        <title>Acidophilic actinobacteria isolated from forest soil.</title>
        <authorList>
            <person name="Golinska P."/>
        </authorList>
    </citation>
    <scope>NUCLEOTIDE SEQUENCE [LARGE SCALE GENOMIC DNA]</scope>
    <source>
        <strain evidence="8 9">NL8</strain>
    </source>
</reference>
<dbReference type="NCBIfam" id="TIGR02983">
    <property type="entry name" value="SigE-fam_strep"/>
    <property type="match status" value="1"/>
</dbReference>
<dbReference type="InterPro" id="IPR014284">
    <property type="entry name" value="RNA_pol_sigma-70_dom"/>
</dbReference>
<evidence type="ECO:0000259" key="6">
    <source>
        <dbReference type="Pfam" id="PF04542"/>
    </source>
</evidence>
<keyword evidence="9" id="KW-1185">Reference proteome</keyword>
<dbReference type="InterPro" id="IPR013325">
    <property type="entry name" value="RNA_pol_sigma_r2"/>
</dbReference>
<dbReference type="CDD" id="cd06171">
    <property type="entry name" value="Sigma70_r4"/>
    <property type="match status" value="1"/>
</dbReference>
<protein>
    <submittedName>
        <fullName evidence="8">SigE family RNA polymerase sigma factor</fullName>
    </submittedName>
</protein>
<dbReference type="Pfam" id="PF04545">
    <property type="entry name" value="Sigma70_r4"/>
    <property type="match status" value="1"/>
</dbReference>
<dbReference type="PANTHER" id="PTHR43133">
    <property type="entry name" value="RNA POLYMERASE ECF-TYPE SIGMA FACTO"/>
    <property type="match status" value="1"/>
</dbReference>
<dbReference type="InterPro" id="IPR007627">
    <property type="entry name" value="RNA_pol_sigma70_r2"/>
</dbReference>
<organism evidence="8 9">
    <name type="scientific">Catenulispora pinistramenti</name>
    <dbReference type="NCBI Taxonomy" id="2705254"/>
    <lineage>
        <taxon>Bacteria</taxon>
        <taxon>Bacillati</taxon>
        <taxon>Actinomycetota</taxon>
        <taxon>Actinomycetes</taxon>
        <taxon>Catenulisporales</taxon>
        <taxon>Catenulisporaceae</taxon>
        <taxon>Catenulispora</taxon>
    </lineage>
</organism>
<dbReference type="Gene3D" id="1.10.10.10">
    <property type="entry name" value="Winged helix-like DNA-binding domain superfamily/Winged helix DNA-binding domain"/>
    <property type="match status" value="1"/>
</dbReference>
<dbReference type="NCBIfam" id="TIGR02937">
    <property type="entry name" value="sigma70-ECF"/>
    <property type="match status" value="1"/>
</dbReference>
<sequence length="159" mass="17861">MEANAHRIRALAQWLSGDPDRAADLAQSALERTYARWGRIQSGDPMAYVRKALLNQQRDWWRRRQHRPEWPTAEVPDVRSGEDHAASHAQRDVMLAALGRLTRRERQVLVLRYYADLSDAQIAAEIGVAVGTVKSTSARGLRKMRVLLGSAGAPVPADW</sequence>
<evidence type="ECO:0000313" key="9">
    <source>
        <dbReference type="Proteomes" id="UP000730482"/>
    </source>
</evidence>
<dbReference type="PANTHER" id="PTHR43133:SF50">
    <property type="entry name" value="ECF RNA POLYMERASE SIGMA FACTOR SIGM"/>
    <property type="match status" value="1"/>
</dbReference>
<dbReference type="Pfam" id="PF04542">
    <property type="entry name" value="Sigma70_r2"/>
    <property type="match status" value="1"/>
</dbReference>
<dbReference type="Proteomes" id="UP000730482">
    <property type="component" value="Unassembled WGS sequence"/>
</dbReference>
<feature type="domain" description="RNA polymerase sigma-70 region 2" evidence="6">
    <location>
        <begin position="2"/>
        <end position="66"/>
    </location>
</feature>
<accession>A0ABS5KJB6</accession>
<feature type="domain" description="RNA polymerase sigma-70 region 4" evidence="7">
    <location>
        <begin position="97"/>
        <end position="145"/>
    </location>
</feature>
<evidence type="ECO:0000256" key="2">
    <source>
        <dbReference type="ARBA" id="ARBA00023015"/>
    </source>
</evidence>
<comment type="similarity">
    <text evidence="1">Belongs to the sigma-70 factor family. ECF subfamily.</text>
</comment>
<evidence type="ECO:0000256" key="3">
    <source>
        <dbReference type="ARBA" id="ARBA00023082"/>
    </source>
</evidence>
<keyword evidence="4" id="KW-0238">DNA-binding</keyword>
<evidence type="ECO:0000256" key="4">
    <source>
        <dbReference type="ARBA" id="ARBA00023125"/>
    </source>
</evidence>
<evidence type="ECO:0000256" key="5">
    <source>
        <dbReference type="ARBA" id="ARBA00023163"/>
    </source>
</evidence>
<evidence type="ECO:0000256" key="1">
    <source>
        <dbReference type="ARBA" id="ARBA00010641"/>
    </source>
</evidence>
<keyword evidence="3" id="KW-0731">Sigma factor</keyword>
<dbReference type="SUPFAM" id="SSF88946">
    <property type="entry name" value="Sigma2 domain of RNA polymerase sigma factors"/>
    <property type="match status" value="1"/>
</dbReference>
<dbReference type="EMBL" id="JAAFYZ010000014">
    <property type="protein sequence ID" value="MBS2546483.1"/>
    <property type="molecule type" value="Genomic_DNA"/>
</dbReference>
<comment type="caution">
    <text evidence="8">The sequence shown here is derived from an EMBL/GenBank/DDBJ whole genome shotgun (WGS) entry which is preliminary data.</text>
</comment>
<gene>
    <name evidence="8" type="ORF">KGQ19_06355</name>
</gene>
<keyword evidence="2" id="KW-0805">Transcription regulation</keyword>
<proteinExistence type="inferred from homology"/>